<comment type="caution">
    <text evidence="14">The sequence shown here is derived from an EMBL/GenBank/DDBJ whole genome shotgun (WGS) entry which is preliminary data.</text>
</comment>
<dbReference type="Pfam" id="PF00355">
    <property type="entry name" value="Rieske"/>
    <property type="match status" value="1"/>
</dbReference>
<dbReference type="SUPFAM" id="SSF50022">
    <property type="entry name" value="ISP domain"/>
    <property type="match status" value="1"/>
</dbReference>
<comment type="similarity">
    <text evidence="2">Belongs to the FAD-dependent oxidoreductase family.</text>
</comment>
<protein>
    <recommendedName>
        <fullName evidence="3">L-amino-acid oxidase</fullName>
        <ecNumber evidence="3">1.4.3.2</ecNumber>
    </recommendedName>
</protein>
<accession>A0A9Q1AT62</accession>
<comment type="similarity">
    <text evidence="1">Belongs to the flavin monoamine oxidase family. FIG1 subfamily.</text>
</comment>
<evidence type="ECO:0000256" key="8">
    <source>
        <dbReference type="ARBA" id="ARBA00023002"/>
    </source>
</evidence>
<dbReference type="InterPro" id="IPR036188">
    <property type="entry name" value="FAD/NAD-bd_sf"/>
</dbReference>
<keyword evidence="15" id="KW-1185">Reference proteome</keyword>
<evidence type="ECO:0000313" key="15">
    <source>
        <dbReference type="Proteomes" id="UP001142489"/>
    </source>
</evidence>
<keyword evidence="8" id="KW-0560">Oxidoreductase</keyword>
<evidence type="ECO:0000256" key="2">
    <source>
        <dbReference type="ARBA" id="ARBA00006442"/>
    </source>
</evidence>
<keyword evidence="6" id="KW-0479">Metal-binding</keyword>
<feature type="compositionally biased region" description="Pro residues" evidence="12">
    <location>
        <begin position="14"/>
        <end position="25"/>
    </location>
</feature>
<reference evidence="14" key="1">
    <citation type="journal article" date="2023" name="DNA Res.">
        <title>Chromosome-level genome assembly of Phrynocephalus forsythii using third-generation DNA sequencing and Hi-C analysis.</title>
        <authorList>
            <person name="Qi Y."/>
            <person name="Zhao W."/>
            <person name="Zhao Y."/>
            <person name="Niu C."/>
            <person name="Cao S."/>
            <person name="Zhang Y."/>
        </authorList>
    </citation>
    <scope>NUCLEOTIDE SEQUENCE</scope>
    <source>
        <tissue evidence="14">Muscle</tissue>
    </source>
</reference>
<dbReference type="CDD" id="cd03478">
    <property type="entry name" value="Rieske_AIFL_N"/>
    <property type="match status" value="1"/>
</dbReference>
<feature type="compositionally biased region" description="Basic and acidic residues" evidence="12">
    <location>
        <begin position="27"/>
        <end position="39"/>
    </location>
</feature>
<dbReference type="EC" id="1.4.3.2" evidence="3"/>
<evidence type="ECO:0000313" key="14">
    <source>
        <dbReference type="EMBL" id="KAJ7308859.1"/>
    </source>
</evidence>
<evidence type="ECO:0000256" key="3">
    <source>
        <dbReference type="ARBA" id="ARBA00012806"/>
    </source>
</evidence>
<sequence>MTTGNAPSGGEGAPPLPPSPPPPSSARPEERPREGRDPRGSSSPAQPRAREAPPRGAKQAPSAQPARPGASDYSGVPPASRFPLPFPGGGRQGDPRHGTAWTPAASGGGGRGVAGTPGGGEYPRGRRGEASREAGTKGVLPRWREAGAPALLPPPWARKAAPGGSAGDGKGERVRHGGDRGTGGRPGAMAESKECGHGGGSNGGSSSSLVTQQVCREDEMGDGEMREVEVAGYPVLLLREGLQFRALGSRCPHAGGPLAKGYLARGRIRCPWHGACFSTQTGDIEEYPTLDCLPAFKVAVDRGQVYVTAELKDLEGSRRVKAMSPRCPLNPQTVLVLGAGPAALTCAETLRQEGFTGRILLATPENHLPYDRTKLSKGMEAKPEELYLRPQAFLDTHGIEVWTQKEVASVDPVGKTAQFRDGSCQAYDSLLVATGSSPRALQCPGCDLQNVCYLLTPEDAARILTLATGRQVVVVGGSFIGMEVAASLAGKASSVHVVEKGELPYHLALGEQVGRVALKMLQAQGVQFHMKAEVQELLGKGGKVSHVVLADGHQIPVDVVVVGIGVVPNTAFLQGSPLALDRSGAILVDLFMQTNLPSIFAAGDVASFPVALLGGKHAPIRHWQIAQAHGHVAALNILGRQKPLHTVPFFWTRLQTKTIRYAGCGIGYTDTVLKGSLEEEKFLLFYIRDGLVTAVAGLNVDPMVSLVAEVLDSGRSISKQEAEVMTAEELQEAWRTL</sequence>
<evidence type="ECO:0000256" key="7">
    <source>
        <dbReference type="ARBA" id="ARBA00022827"/>
    </source>
</evidence>
<evidence type="ECO:0000256" key="1">
    <source>
        <dbReference type="ARBA" id="ARBA00005465"/>
    </source>
</evidence>
<evidence type="ECO:0000256" key="11">
    <source>
        <dbReference type="ARBA" id="ARBA00023180"/>
    </source>
</evidence>
<dbReference type="GO" id="GO:0005737">
    <property type="term" value="C:cytoplasm"/>
    <property type="evidence" value="ECO:0007669"/>
    <property type="project" value="TreeGrafter"/>
</dbReference>
<organism evidence="14 15">
    <name type="scientific">Phrynocephalus forsythii</name>
    <dbReference type="NCBI Taxonomy" id="171643"/>
    <lineage>
        <taxon>Eukaryota</taxon>
        <taxon>Metazoa</taxon>
        <taxon>Chordata</taxon>
        <taxon>Craniata</taxon>
        <taxon>Vertebrata</taxon>
        <taxon>Euteleostomi</taxon>
        <taxon>Lepidosauria</taxon>
        <taxon>Squamata</taxon>
        <taxon>Bifurcata</taxon>
        <taxon>Unidentata</taxon>
        <taxon>Episquamata</taxon>
        <taxon>Toxicofera</taxon>
        <taxon>Iguania</taxon>
        <taxon>Acrodonta</taxon>
        <taxon>Agamidae</taxon>
        <taxon>Agaminae</taxon>
        <taxon>Phrynocephalus</taxon>
    </lineage>
</organism>
<keyword evidence="11" id="KW-0325">Glycoprotein</keyword>
<dbReference type="PANTHER" id="PTHR43557:SF7">
    <property type="entry name" value="RIESKE DOMAIN-CONTAINING PROTEIN"/>
    <property type="match status" value="1"/>
</dbReference>
<feature type="compositionally biased region" description="Basic and acidic residues" evidence="12">
    <location>
        <begin position="169"/>
        <end position="179"/>
    </location>
</feature>
<dbReference type="GO" id="GO:0051537">
    <property type="term" value="F:2 iron, 2 sulfur cluster binding"/>
    <property type="evidence" value="ECO:0007669"/>
    <property type="project" value="UniProtKB-KW"/>
</dbReference>
<evidence type="ECO:0000256" key="4">
    <source>
        <dbReference type="ARBA" id="ARBA00022630"/>
    </source>
</evidence>
<dbReference type="InterPro" id="IPR028202">
    <property type="entry name" value="Reductase_C"/>
</dbReference>
<dbReference type="PRINTS" id="PR00368">
    <property type="entry name" value="FADPNR"/>
</dbReference>
<name>A0A9Q1AT62_9SAUR</name>
<evidence type="ECO:0000256" key="12">
    <source>
        <dbReference type="SAM" id="MobiDB-lite"/>
    </source>
</evidence>
<dbReference type="InterPro" id="IPR036922">
    <property type="entry name" value="Rieske_2Fe-2S_sf"/>
</dbReference>
<dbReference type="OrthoDB" id="432169at2759"/>
<dbReference type="Gene3D" id="3.50.50.60">
    <property type="entry name" value="FAD/NAD(P)-binding domain"/>
    <property type="match status" value="2"/>
</dbReference>
<dbReference type="Gene3D" id="3.30.390.30">
    <property type="match status" value="1"/>
</dbReference>
<evidence type="ECO:0000256" key="10">
    <source>
        <dbReference type="ARBA" id="ARBA00023014"/>
    </source>
</evidence>
<dbReference type="Proteomes" id="UP001142489">
    <property type="component" value="Unassembled WGS sequence"/>
</dbReference>
<dbReference type="EMBL" id="JAPFRF010000017">
    <property type="protein sequence ID" value="KAJ7308859.1"/>
    <property type="molecule type" value="Genomic_DNA"/>
</dbReference>
<keyword evidence="9" id="KW-0408">Iron</keyword>
<keyword evidence="10" id="KW-0411">Iron-sulfur</keyword>
<dbReference type="PRINTS" id="PR00469">
    <property type="entry name" value="PNDRDTASEII"/>
</dbReference>
<dbReference type="Pfam" id="PF07992">
    <property type="entry name" value="Pyr_redox_2"/>
    <property type="match status" value="1"/>
</dbReference>
<keyword evidence="4" id="KW-0285">Flavoprotein</keyword>
<feature type="compositionally biased region" description="Basic and acidic residues" evidence="12">
    <location>
        <begin position="123"/>
        <end position="135"/>
    </location>
</feature>
<dbReference type="SUPFAM" id="SSF55424">
    <property type="entry name" value="FAD/NAD-linked reductases, dimerisation (C-terminal) domain"/>
    <property type="match status" value="1"/>
</dbReference>
<dbReference type="Pfam" id="PF14759">
    <property type="entry name" value="Reductase_C"/>
    <property type="match status" value="1"/>
</dbReference>
<keyword evidence="7" id="KW-0274">FAD</keyword>
<dbReference type="PANTHER" id="PTHR43557">
    <property type="entry name" value="APOPTOSIS-INDUCING FACTOR 1"/>
    <property type="match status" value="1"/>
</dbReference>
<feature type="region of interest" description="Disordered" evidence="12">
    <location>
        <begin position="1"/>
        <end position="212"/>
    </location>
</feature>
<gene>
    <name evidence="14" type="ORF">JRQ81_008132</name>
</gene>
<dbReference type="InterPro" id="IPR023753">
    <property type="entry name" value="FAD/NAD-binding_dom"/>
</dbReference>
<dbReference type="GO" id="GO:0016651">
    <property type="term" value="F:oxidoreductase activity, acting on NAD(P)H"/>
    <property type="evidence" value="ECO:0007669"/>
    <property type="project" value="TreeGrafter"/>
</dbReference>
<dbReference type="InterPro" id="IPR017941">
    <property type="entry name" value="Rieske_2Fe-2S"/>
</dbReference>
<evidence type="ECO:0000259" key="13">
    <source>
        <dbReference type="PROSITE" id="PS51296"/>
    </source>
</evidence>
<proteinExistence type="inferred from homology"/>
<dbReference type="AlphaFoldDB" id="A0A9Q1AT62"/>
<dbReference type="Gene3D" id="2.102.10.10">
    <property type="entry name" value="Rieske [2Fe-2S] iron-sulphur domain"/>
    <property type="match status" value="1"/>
</dbReference>
<dbReference type="SUPFAM" id="SSF51905">
    <property type="entry name" value="FAD/NAD(P)-binding domain"/>
    <property type="match status" value="1"/>
</dbReference>
<dbReference type="InterPro" id="IPR050446">
    <property type="entry name" value="FAD-oxidoreductase/Apoptosis"/>
</dbReference>
<evidence type="ECO:0000256" key="5">
    <source>
        <dbReference type="ARBA" id="ARBA00022714"/>
    </source>
</evidence>
<dbReference type="InterPro" id="IPR016156">
    <property type="entry name" value="FAD/NAD-linked_Rdtase_dimer_sf"/>
</dbReference>
<feature type="compositionally biased region" description="Gly residues" evidence="12">
    <location>
        <begin position="106"/>
        <end position="122"/>
    </location>
</feature>
<keyword evidence="5" id="KW-0001">2Fe-2S</keyword>
<evidence type="ECO:0000256" key="6">
    <source>
        <dbReference type="ARBA" id="ARBA00022723"/>
    </source>
</evidence>
<dbReference type="GO" id="GO:0001716">
    <property type="term" value="F:L-amino-acid oxidase activity"/>
    <property type="evidence" value="ECO:0007669"/>
    <property type="project" value="UniProtKB-EC"/>
</dbReference>
<evidence type="ECO:0000256" key="9">
    <source>
        <dbReference type="ARBA" id="ARBA00023004"/>
    </source>
</evidence>
<dbReference type="GO" id="GO:0046872">
    <property type="term" value="F:metal ion binding"/>
    <property type="evidence" value="ECO:0007669"/>
    <property type="project" value="UniProtKB-KW"/>
</dbReference>
<feature type="domain" description="Rieske" evidence="13">
    <location>
        <begin position="212"/>
        <end position="307"/>
    </location>
</feature>
<dbReference type="PROSITE" id="PS51296">
    <property type="entry name" value="RIESKE"/>
    <property type="match status" value="1"/>
</dbReference>